<proteinExistence type="predicted"/>
<feature type="compositionally biased region" description="Basic and acidic residues" evidence="1">
    <location>
        <begin position="150"/>
        <end position="162"/>
    </location>
</feature>
<feature type="compositionally biased region" description="Acidic residues" evidence="1">
    <location>
        <begin position="87"/>
        <end position="96"/>
    </location>
</feature>
<feature type="region of interest" description="Disordered" evidence="1">
    <location>
        <begin position="135"/>
        <end position="188"/>
    </location>
</feature>
<evidence type="ECO:0000313" key="2">
    <source>
        <dbReference type="Proteomes" id="UP000887565"/>
    </source>
</evidence>
<organism evidence="2 3">
    <name type="scientific">Romanomermis culicivorax</name>
    <name type="common">Nematode worm</name>
    <dbReference type="NCBI Taxonomy" id="13658"/>
    <lineage>
        <taxon>Eukaryota</taxon>
        <taxon>Metazoa</taxon>
        <taxon>Ecdysozoa</taxon>
        <taxon>Nematoda</taxon>
        <taxon>Enoplea</taxon>
        <taxon>Dorylaimia</taxon>
        <taxon>Mermithida</taxon>
        <taxon>Mermithoidea</taxon>
        <taxon>Mermithidae</taxon>
        <taxon>Romanomermis</taxon>
    </lineage>
</organism>
<evidence type="ECO:0000313" key="3">
    <source>
        <dbReference type="WBParaSite" id="nRc.2.0.1.t00421-RA"/>
    </source>
</evidence>
<keyword evidence="2" id="KW-1185">Reference proteome</keyword>
<feature type="compositionally biased region" description="Basic and acidic residues" evidence="1">
    <location>
        <begin position="43"/>
        <end position="57"/>
    </location>
</feature>
<evidence type="ECO:0000256" key="1">
    <source>
        <dbReference type="SAM" id="MobiDB-lite"/>
    </source>
</evidence>
<sequence>MYNHWAIQMQGSNTGYYTTASKCNPARGRDVPLPSGFYPLIPRDSKPLKNDGYNKDSDPDDIQDVQVPDWDNISRDILENLRSDSESSSEEEEGEILEPASQTLEEKDCMEAKMQQQEIEEEKVQTLIDKTASKMSGIDRLNQMGVKRKAPGDDKPKPDKYQHINAKSPDAMDAKEARTKVKTEVRPEAKARGDTIEFILEKI</sequence>
<feature type="compositionally biased region" description="Basic and acidic residues" evidence="1">
    <location>
        <begin position="170"/>
        <end position="188"/>
    </location>
</feature>
<dbReference type="WBParaSite" id="nRc.2.0.1.t00421-RA">
    <property type="protein sequence ID" value="nRc.2.0.1.t00421-RA"/>
    <property type="gene ID" value="nRc.2.0.1.g00421"/>
</dbReference>
<accession>A0A915HGJ4</accession>
<feature type="compositionally biased region" description="Basic and acidic residues" evidence="1">
    <location>
        <begin position="72"/>
        <end position="85"/>
    </location>
</feature>
<dbReference type="AlphaFoldDB" id="A0A915HGJ4"/>
<reference evidence="3" key="1">
    <citation type="submission" date="2022-11" db="UniProtKB">
        <authorList>
            <consortium name="WormBaseParasite"/>
        </authorList>
    </citation>
    <scope>IDENTIFICATION</scope>
</reference>
<dbReference type="Proteomes" id="UP000887565">
    <property type="component" value="Unplaced"/>
</dbReference>
<name>A0A915HGJ4_ROMCU</name>
<protein>
    <submittedName>
        <fullName evidence="3">Uncharacterized protein</fullName>
    </submittedName>
</protein>
<feature type="region of interest" description="Disordered" evidence="1">
    <location>
        <begin position="23"/>
        <end position="121"/>
    </location>
</feature>